<feature type="region of interest" description="Disordered" evidence="1">
    <location>
        <begin position="1"/>
        <end position="97"/>
    </location>
</feature>
<evidence type="ECO:0000256" key="1">
    <source>
        <dbReference type="SAM" id="MobiDB-lite"/>
    </source>
</evidence>
<feature type="compositionally biased region" description="Pro residues" evidence="1">
    <location>
        <begin position="1"/>
        <end position="11"/>
    </location>
</feature>
<proteinExistence type="predicted"/>
<keyword evidence="3" id="KW-1185">Reference proteome</keyword>
<evidence type="ECO:0000313" key="2">
    <source>
        <dbReference type="EMBL" id="KAJ3655911.1"/>
    </source>
</evidence>
<dbReference type="AlphaFoldDB" id="A0AA38MGV7"/>
<dbReference type="Proteomes" id="UP001168821">
    <property type="component" value="Unassembled WGS sequence"/>
</dbReference>
<evidence type="ECO:0000313" key="3">
    <source>
        <dbReference type="Proteomes" id="UP001168821"/>
    </source>
</evidence>
<protein>
    <submittedName>
        <fullName evidence="2">Uncharacterized protein</fullName>
    </submittedName>
</protein>
<sequence>MRSCLPVPPPNRTSTTTTQIPAARYAYVPRFENRPLQPSSRPLQPPTAPPRRLETIRPPPPTPESPLDAGDVAKPDITARRAGSHADCSAPGAAEAE</sequence>
<gene>
    <name evidence="2" type="ORF">Zmor_015018</name>
</gene>
<name>A0AA38MGV7_9CUCU</name>
<reference evidence="2" key="1">
    <citation type="journal article" date="2023" name="G3 (Bethesda)">
        <title>Whole genome assemblies of Zophobas morio and Tenebrio molitor.</title>
        <authorList>
            <person name="Kaur S."/>
            <person name="Stinson S.A."/>
            <person name="diCenzo G.C."/>
        </authorList>
    </citation>
    <scope>NUCLEOTIDE SEQUENCE</scope>
    <source>
        <strain evidence="2">QUZm001</strain>
    </source>
</reference>
<accession>A0AA38MGV7</accession>
<organism evidence="2 3">
    <name type="scientific">Zophobas morio</name>
    <dbReference type="NCBI Taxonomy" id="2755281"/>
    <lineage>
        <taxon>Eukaryota</taxon>
        <taxon>Metazoa</taxon>
        <taxon>Ecdysozoa</taxon>
        <taxon>Arthropoda</taxon>
        <taxon>Hexapoda</taxon>
        <taxon>Insecta</taxon>
        <taxon>Pterygota</taxon>
        <taxon>Neoptera</taxon>
        <taxon>Endopterygota</taxon>
        <taxon>Coleoptera</taxon>
        <taxon>Polyphaga</taxon>
        <taxon>Cucujiformia</taxon>
        <taxon>Tenebrionidae</taxon>
        <taxon>Zophobas</taxon>
    </lineage>
</organism>
<dbReference type="EMBL" id="JALNTZ010000004">
    <property type="protein sequence ID" value="KAJ3655911.1"/>
    <property type="molecule type" value="Genomic_DNA"/>
</dbReference>
<comment type="caution">
    <text evidence="2">The sequence shown here is derived from an EMBL/GenBank/DDBJ whole genome shotgun (WGS) entry which is preliminary data.</text>
</comment>